<dbReference type="EMBL" id="JAGHKO010000024">
    <property type="protein sequence ID" value="MBO9205252.1"/>
    <property type="molecule type" value="Genomic_DNA"/>
</dbReference>
<accession>A0ABS3Z506</accession>
<dbReference type="RefSeq" id="WP_209144649.1">
    <property type="nucleotide sequence ID" value="NZ_JAGHKO010000024.1"/>
</dbReference>
<gene>
    <name evidence="1" type="ORF">J7I42_33500</name>
</gene>
<proteinExistence type="predicted"/>
<reference evidence="1 2" key="1">
    <citation type="submission" date="2021-03" db="EMBL/GenBank/DDBJ databases">
        <title>Assistant Professor.</title>
        <authorList>
            <person name="Huq M.A."/>
        </authorList>
    </citation>
    <scope>NUCLEOTIDE SEQUENCE [LARGE SCALE GENOMIC DNA]</scope>
    <source>
        <strain evidence="1 2">MAH-29</strain>
    </source>
</reference>
<protein>
    <submittedName>
        <fullName evidence="1">Uncharacterized protein</fullName>
    </submittedName>
</protein>
<evidence type="ECO:0000313" key="1">
    <source>
        <dbReference type="EMBL" id="MBO9205252.1"/>
    </source>
</evidence>
<keyword evidence="2" id="KW-1185">Reference proteome</keyword>
<organism evidence="1 2">
    <name type="scientific">Niastella soli</name>
    <dbReference type="NCBI Taxonomy" id="2821487"/>
    <lineage>
        <taxon>Bacteria</taxon>
        <taxon>Pseudomonadati</taxon>
        <taxon>Bacteroidota</taxon>
        <taxon>Chitinophagia</taxon>
        <taxon>Chitinophagales</taxon>
        <taxon>Chitinophagaceae</taxon>
        <taxon>Niastella</taxon>
    </lineage>
</organism>
<sequence>MQKLNGSKTYGIAHNEDAYAVEEKITGYKRDPAGYKEIDFTVKPGNKVSGTFEGVYRKGSEERKIVVSVTNSNVNDVTEIIIKK</sequence>
<evidence type="ECO:0000313" key="2">
    <source>
        <dbReference type="Proteomes" id="UP000677244"/>
    </source>
</evidence>
<comment type="caution">
    <text evidence="1">The sequence shown here is derived from an EMBL/GenBank/DDBJ whole genome shotgun (WGS) entry which is preliminary data.</text>
</comment>
<name>A0ABS3Z506_9BACT</name>
<dbReference type="Proteomes" id="UP000677244">
    <property type="component" value="Unassembled WGS sequence"/>
</dbReference>